<proteinExistence type="predicted"/>
<dbReference type="EMBL" id="GBXM01013641">
    <property type="protein sequence ID" value="JAH94936.1"/>
    <property type="molecule type" value="Transcribed_RNA"/>
</dbReference>
<accession>A0A0E9WXN4</accession>
<protein>
    <submittedName>
        <fullName evidence="1">Uncharacterized protein</fullName>
    </submittedName>
</protein>
<name>A0A0E9WXN4_ANGAN</name>
<evidence type="ECO:0000313" key="1">
    <source>
        <dbReference type="EMBL" id="JAH94936.1"/>
    </source>
</evidence>
<reference evidence="1" key="1">
    <citation type="submission" date="2014-11" db="EMBL/GenBank/DDBJ databases">
        <authorList>
            <person name="Amaro Gonzalez C."/>
        </authorList>
    </citation>
    <scope>NUCLEOTIDE SEQUENCE</scope>
</reference>
<reference evidence="1" key="2">
    <citation type="journal article" date="2015" name="Fish Shellfish Immunol.">
        <title>Early steps in the European eel (Anguilla anguilla)-Vibrio vulnificus interaction in the gills: Role of the RtxA13 toxin.</title>
        <authorList>
            <person name="Callol A."/>
            <person name="Pajuelo D."/>
            <person name="Ebbesson L."/>
            <person name="Teles M."/>
            <person name="MacKenzie S."/>
            <person name="Amaro C."/>
        </authorList>
    </citation>
    <scope>NUCLEOTIDE SEQUENCE</scope>
</reference>
<organism evidence="1">
    <name type="scientific">Anguilla anguilla</name>
    <name type="common">European freshwater eel</name>
    <name type="synonym">Muraena anguilla</name>
    <dbReference type="NCBI Taxonomy" id="7936"/>
    <lineage>
        <taxon>Eukaryota</taxon>
        <taxon>Metazoa</taxon>
        <taxon>Chordata</taxon>
        <taxon>Craniata</taxon>
        <taxon>Vertebrata</taxon>
        <taxon>Euteleostomi</taxon>
        <taxon>Actinopterygii</taxon>
        <taxon>Neopterygii</taxon>
        <taxon>Teleostei</taxon>
        <taxon>Anguilliformes</taxon>
        <taxon>Anguillidae</taxon>
        <taxon>Anguilla</taxon>
    </lineage>
</organism>
<sequence length="106" mass="12508">MKKTLTIERALTVWGLFPSCGSTRMMLFSNARPIFILQNVTVAPSRTQNLRDWSRGLDYRSREQPENWTPQHFWTYMRSTDGTRVSYNHFKQDIYQVLCSAHFTSV</sequence>
<dbReference type="AlphaFoldDB" id="A0A0E9WXN4"/>